<feature type="compositionally biased region" description="Acidic residues" evidence="1">
    <location>
        <begin position="248"/>
        <end position="263"/>
    </location>
</feature>
<gene>
    <name evidence="2" type="ORF">NPX13_g9372</name>
</gene>
<dbReference type="Proteomes" id="UP001148614">
    <property type="component" value="Unassembled WGS sequence"/>
</dbReference>
<dbReference type="EMBL" id="JANPWZ010002287">
    <property type="protein sequence ID" value="KAJ3560231.1"/>
    <property type="molecule type" value="Genomic_DNA"/>
</dbReference>
<name>A0A9W8N6H6_9PEZI</name>
<evidence type="ECO:0000313" key="2">
    <source>
        <dbReference type="EMBL" id="KAJ3560231.1"/>
    </source>
</evidence>
<sequence length="356" mass="39036">MSGGLTVPVLGVVSGKLDFVDMSVESIPRLPGGSVLRVGVGLGSGETARIIGPGGDLPSIRLFNENGEKIAHENKLGYILSGSARHITLDHYEAVQYQAPYAVFGTGKQPVCIAHLAIVWPDGSKYGWVGDWGRQCGTPWYYSNVYIPGTDVKADCMWLDQNRRIGGFQVHFPDFSGKHDQTLPEDAAGQKKMVDWYCKSGPPFRVTPENPKEVVYWTGPKAPFDRGAGSHGSIATANFTLTERDERDEQDEQDDQMESESILEESASPILVVTHEEQHSAEDLCNSETSAGPDLLNLYSKMFCRMSDKTLWPVCDTVNVTENCFKISRGILLTNDFGTAAAALPHSDFIDWTLDA</sequence>
<organism evidence="2 3">
    <name type="scientific">Xylaria arbuscula</name>
    <dbReference type="NCBI Taxonomy" id="114810"/>
    <lineage>
        <taxon>Eukaryota</taxon>
        <taxon>Fungi</taxon>
        <taxon>Dikarya</taxon>
        <taxon>Ascomycota</taxon>
        <taxon>Pezizomycotina</taxon>
        <taxon>Sordariomycetes</taxon>
        <taxon>Xylariomycetidae</taxon>
        <taxon>Xylariales</taxon>
        <taxon>Xylariaceae</taxon>
        <taxon>Xylaria</taxon>
    </lineage>
</organism>
<feature type="region of interest" description="Disordered" evidence="1">
    <location>
        <begin position="227"/>
        <end position="264"/>
    </location>
</feature>
<accession>A0A9W8N6H6</accession>
<keyword evidence="3" id="KW-1185">Reference proteome</keyword>
<proteinExistence type="predicted"/>
<comment type="caution">
    <text evidence="2">The sequence shown here is derived from an EMBL/GenBank/DDBJ whole genome shotgun (WGS) entry which is preliminary data.</text>
</comment>
<dbReference type="VEuPathDB" id="FungiDB:F4678DRAFT_465826"/>
<dbReference type="AlphaFoldDB" id="A0A9W8N6H6"/>
<evidence type="ECO:0000313" key="3">
    <source>
        <dbReference type="Proteomes" id="UP001148614"/>
    </source>
</evidence>
<reference evidence="2" key="1">
    <citation type="submission" date="2022-07" db="EMBL/GenBank/DDBJ databases">
        <title>Genome Sequence of Xylaria arbuscula.</title>
        <authorList>
            <person name="Buettner E."/>
        </authorList>
    </citation>
    <scope>NUCLEOTIDE SEQUENCE</scope>
    <source>
        <strain evidence="2">VT107</strain>
    </source>
</reference>
<protein>
    <submittedName>
        <fullName evidence="2">Uncharacterized protein</fullName>
    </submittedName>
</protein>
<evidence type="ECO:0000256" key="1">
    <source>
        <dbReference type="SAM" id="MobiDB-lite"/>
    </source>
</evidence>